<gene>
    <name evidence="5" type="ORF">GMBLW1_36880</name>
</gene>
<protein>
    <recommendedName>
        <fullName evidence="4">NAD-dependent epimerase/dehydratase domain-containing protein</fullName>
    </recommendedName>
</protein>
<accession>A0A6C2YXJ8</accession>
<keyword evidence="6" id="KW-1185">Reference proteome</keyword>
<evidence type="ECO:0000313" key="6">
    <source>
        <dbReference type="Proteomes" id="UP000464378"/>
    </source>
</evidence>
<dbReference type="Pfam" id="PF01370">
    <property type="entry name" value="Epimerase"/>
    <property type="match status" value="1"/>
</dbReference>
<dbReference type="Proteomes" id="UP000464378">
    <property type="component" value="Chromosome"/>
</dbReference>
<dbReference type="InterPro" id="IPR011912">
    <property type="entry name" value="Heptose_epim"/>
</dbReference>
<dbReference type="EMBL" id="LR593887">
    <property type="protein sequence ID" value="VTS08366.1"/>
    <property type="molecule type" value="Genomic_DNA"/>
</dbReference>
<sequence>MIAITGAAGFIGSRLAQHLARQHYPLLLVDCDLPANKLVNLMGIAPLRFLDHQSFLNQLESGSIVPEAIFHLGACSSTTETNWDYLLQNNVVYSQRLWTWAARARRPFIYASSAATYGDGSAGFSDRTPPEHLRPMNLYGKSKNDFDIWALNEARNGRLTPSTWAGMKFFNVYGPGEAHKGTMCSVVLKAYRQILSQGEVTLFRSNDVRIPDGGQLRDFVFVDDCIAHMLWLWQRRGPNGIYNSGTGQARSFFDLARGVYSAMNLPPRIRFIDMPESLSAHYQNYTQAEMGKLREVGCKLPSTSLEEGIRRYVAELHSAQSAAA</sequence>
<dbReference type="GO" id="GO:0005975">
    <property type="term" value="P:carbohydrate metabolic process"/>
    <property type="evidence" value="ECO:0007669"/>
    <property type="project" value="InterPro"/>
</dbReference>
<dbReference type="KEGG" id="tim:GMBLW1_36880"/>
<evidence type="ECO:0000313" key="5">
    <source>
        <dbReference type="EMBL" id="VIP05505.1"/>
    </source>
</evidence>
<dbReference type="InterPro" id="IPR036291">
    <property type="entry name" value="NAD(P)-bd_dom_sf"/>
</dbReference>
<dbReference type="RefSeq" id="WP_162660570.1">
    <property type="nucleotide sequence ID" value="NZ_LR593887.1"/>
</dbReference>
<feature type="domain" description="NAD-dependent epimerase/dehydratase" evidence="4">
    <location>
        <begin position="2"/>
        <end position="243"/>
    </location>
</feature>
<dbReference type="EMBL" id="LR586016">
    <property type="protein sequence ID" value="VIP05505.1"/>
    <property type="molecule type" value="Genomic_DNA"/>
</dbReference>
<evidence type="ECO:0000256" key="1">
    <source>
        <dbReference type="ARBA" id="ARBA00022857"/>
    </source>
</evidence>
<dbReference type="AlphaFoldDB" id="A0A6C2YXJ8"/>
<keyword evidence="1" id="KW-0521">NADP</keyword>
<proteinExistence type="predicted"/>
<dbReference type="PANTHER" id="PTHR43103">
    <property type="entry name" value="NUCLEOSIDE-DIPHOSPHATE-SUGAR EPIMERASE"/>
    <property type="match status" value="1"/>
</dbReference>
<dbReference type="FunCoup" id="A0A6C2YXJ8">
    <property type="interactions" value="239"/>
</dbReference>
<evidence type="ECO:0000256" key="3">
    <source>
        <dbReference type="ARBA" id="ARBA00023277"/>
    </source>
</evidence>
<dbReference type="InParanoid" id="A0A6C2YXJ8"/>
<evidence type="ECO:0000259" key="4">
    <source>
        <dbReference type="Pfam" id="PF01370"/>
    </source>
</evidence>
<reference evidence="5" key="1">
    <citation type="submission" date="2019-04" db="EMBL/GenBank/DDBJ databases">
        <authorList>
            <consortium name="Science for Life Laboratories"/>
        </authorList>
    </citation>
    <scope>NUCLEOTIDE SEQUENCE</scope>
    <source>
        <strain evidence="5">MBLW1</strain>
    </source>
</reference>
<dbReference type="PANTHER" id="PTHR43103:SF3">
    <property type="entry name" value="ADP-L-GLYCERO-D-MANNO-HEPTOSE-6-EPIMERASE"/>
    <property type="match status" value="1"/>
</dbReference>
<organism evidence="5">
    <name type="scientific">Tuwongella immobilis</name>
    <dbReference type="NCBI Taxonomy" id="692036"/>
    <lineage>
        <taxon>Bacteria</taxon>
        <taxon>Pseudomonadati</taxon>
        <taxon>Planctomycetota</taxon>
        <taxon>Planctomycetia</taxon>
        <taxon>Gemmatales</taxon>
        <taxon>Gemmataceae</taxon>
        <taxon>Tuwongella</taxon>
    </lineage>
</organism>
<dbReference type="InterPro" id="IPR001509">
    <property type="entry name" value="Epimerase_deHydtase"/>
</dbReference>
<evidence type="ECO:0000256" key="2">
    <source>
        <dbReference type="ARBA" id="ARBA00023235"/>
    </source>
</evidence>
<dbReference type="Gene3D" id="3.90.25.10">
    <property type="entry name" value="UDP-galactose 4-epimerase, domain 1"/>
    <property type="match status" value="1"/>
</dbReference>
<dbReference type="SUPFAM" id="SSF51735">
    <property type="entry name" value="NAD(P)-binding Rossmann-fold domains"/>
    <property type="match status" value="1"/>
</dbReference>
<dbReference type="NCBIfam" id="TIGR02197">
    <property type="entry name" value="heptose_epim"/>
    <property type="match status" value="1"/>
</dbReference>
<dbReference type="Gene3D" id="3.40.50.720">
    <property type="entry name" value="NAD(P)-binding Rossmann-like Domain"/>
    <property type="match status" value="1"/>
</dbReference>
<dbReference type="GO" id="GO:0008712">
    <property type="term" value="F:ADP-glyceromanno-heptose 6-epimerase activity"/>
    <property type="evidence" value="ECO:0007669"/>
    <property type="project" value="InterPro"/>
</dbReference>
<keyword evidence="3" id="KW-0119">Carbohydrate metabolism</keyword>
<name>A0A6C2YXJ8_9BACT</name>
<dbReference type="GO" id="GO:0050661">
    <property type="term" value="F:NADP binding"/>
    <property type="evidence" value="ECO:0007669"/>
    <property type="project" value="InterPro"/>
</dbReference>
<keyword evidence="2" id="KW-0413">Isomerase</keyword>